<feature type="non-terminal residue" evidence="1">
    <location>
        <position position="1"/>
    </location>
</feature>
<dbReference type="AlphaFoldDB" id="A0A2S8J6D9"/>
<evidence type="ECO:0000313" key="2">
    <source>
        <dbReference type="Proteomes" id="UP000239290"/>
    </source>
</evidence>
<dbReference type="GO" id="GO:0005524">
    <property type="term" value="F:ATP binding"/>
    <property type="evidence" value="ECO:0007669"/>
    <property type="project" value="UniProtKB-KW"/>
</dbReference>
<accession>A0A2S8J6D9</accession>
<sequence>NIGMLFRRHLVMFGPREVLLTSEEPVVKQFLNGTMIGPIGMSEEKDEATMAQEQAMVDAGHHAGGVDDVEGIVPQMKATPGMPFRQAVARRQERVRHIMHTLPENAQIAIQQSFDETLFPADDFNTEAIPRPWGTAEETRTVLRP</sequence>
<organism evidence="1 2">
    <name type="scientific">Rhodococcus opacus</name>
    <name type="common">Nocardia opaca</name>
    <dbReference type="NCBI Taxonomy" id="37919"/>
    <lineage>
        <taxon>Bacteria</taxon>
        <taxon>Bacillati</taxon>
        <taxon>Actinomycetota</taxon>
        <taxon>Actinomycetes</taxon>
        <taxon>Mycobacteriales</taxon>
        <taxon>Nocardiaceae</taxon>
        <taxon>Rhodococcus</taxon>
    </lineage>
</organism>
<reference evidence="2" key="1">
    <citation type="submission" date="2018-02" db="EMBL/GenBank/DDBJ databases">
        <title>Draft genome sequencing of Rhodococcus opacus KU647198.</title>
        <authorList>
            <person name="Zheng B.-X."/>
        </authorList>
    </citation>
    <scope>NUCLEOTIDE SEQUENCE [LARGE SCALE GENOMIC DNA]</scope>
    <source>
        <strain evidence="2">04-OD7</strain>
    </source>
</reference>
<keyword evidence="1" id="KW-0547">Nucleotide-binding</keyword>
<dbReference type="EMBL" id="PUIO01000030">
    <property type="protein sequence ID" value="PQP22553.1"/>
    <property type="molecule type" value="Genomic_DNA"/>
</dbReference>
<evidence type="ECO:0000313" key="1">
    <source>
        <dbReference type="EMBL" id="PQP22553.1"/>
    </source>
</evidence>
<name>A0A2S8J6D9_RHOOP</name>
<proteinExistence type="predicted"/>
<protein>
    <submittedName>
        <fullName evidence="1">ABC transporter ATP-binding protein</fullName>
    </submittedName>
</protein>
<keyword evidence="1" id="KW-0067">ATP-binding</keyword>
<comment type="caution">
    <text evidence="1">The sequence shown here is derived from an EMBL/GenBank/DDBJ whole genome shotgun (WGS) entry which is preliminary data.</text>
</comment>
<gene>
    <name evidence="1" type="ORF">C5613_23080</name>
</gene>
<dbReference type="Proteomes" id="UP000239290">
    <property type="component" value="Unassembled WGS sequence"/>
</dbReference>